<dbReference type="EC" id="4.2.1.17" evidence="3"/>
<protein>
    <submittedName>
        <fullName evidence="3">Enoyl-CoA hydratase</fullName>
        <ecNumber evidence="3">4.2.1.17</ecNumber>
    </submittedName>
</protein>
<dbReference type="KEGG" id="ssol:SULB_0429"/>
<dbReference type="OMA" id="WGFYNRL"/>
<keyword evidence="1" id="KW-0812">Transmembrane</keyword>
<evidence type="ECO:0000313" key="15">
    <source>
        <dbReference type="Proteomes" id="UP000033085"/>
    </source>
</evidence>
<dbReference type="EMBL" id="CP011056">
    <property type="protein sequence ID" value="AKA75539.1"/>
    <property type="molecule type" value="Genomic_DNA"/>
</dbReference>
<evidence type="ECO:0000313" key="12">
    <source>
        <dbReference type="EMBL" id="QPG49836.1"/>
    </source>
</evidence>
<dbReference type="InterPro" id="IPR029045">
    <property type="entry name" value="ClpP/crotonase-like_dom_sf"/>
</dbReference>
<dbReference type="EMBL" id="CP033235">
    <property type="protein sequence ID" value="AZF67350.1"/>
    <property type="molecule type" value="Genomic_DNA"/>
</dbReference>
<evidence type="ECO:0000313" key="14">
    <source>
        <dbReference type="Proteomes" id="UP000033057"/>
    </source>
</evidence>
<reference evidence="3" key="5">
    <citation type="submission" date="2018-10" db="EMBL/GenBank/DDBJ databases">
        <authorList>
            <person name="McCarthy S."/>
            <person name="Gradnigo J."/>
            <person name="Johnson T."/>
            <person name="Payne S."/>
            <person name="Lipzen A."/>
            <person name="Schackwitz W."/>
            <person name="Martin J."/>
            <person name="Moriyama E."/>
            <person name="Blum P."/>
        </authorList>
    </citation>
    <scope>NUCLEOTIDE SEQUENCE</scope>
    <source>
        <strain evidence="2">SARC-B</strain>
        <strain evidence="3">SARC-C</strain>
        <strain evidence="4">SULA</strain>
    </source>
</reference>
<dbReference type="InterPro" id="IPR001753">
    <property type="entry name" value="Enoyl-CoA_hydra/iso"/>
</dbReference>
<gene>
    <name evidence="12" type="ORF">HFC64_08455</name>
    <name evidence="13" type="ORF">SSOP1_2750</name>
    <name evidence="4" type="ORF">SULA_0427</name>
    <name evidence="2" type="ORF">SULB_0429</name>
    <name evidence="3" type="ORF">SULC_0427</name>
    <name evidence="5" type="ORF">SULG_02180</name>
    <name evidence="6" type="ORF">SULH_02180</name>
    <name evidence="7" type="ORF">SULI_02180</name>
    <name evidence="8" type="ORF">SULM_02180</name>
    <name evidence="9" type="ORF">SULN_02180</name>
    <name evidence="10" type="ORF">SULO_02190</name>
    <name evidence="11" type="ORF">SULZ_02190</name>
</gene>
<feature type="transmembrane region" description="Helical" evidence="1">
    <location>
        <begin position="91"/>
        <end position="110"/>
    </location>
</feature>
<evidence type="ECO:0000313" key="16">
    <source>
        <dbReference type="Proteomes" id="UP000033106"/>
    </source>
</evidence>
<evidence type="ECO:0000313" key="24">
    <source>
        <dbReference type="Proteomes" id="UP000282269"/>
    </source>
</evidence>
<dbReference type="Proteomes" id="UP000275843">
    <property type="component" value="Chromosome"/>
</dbReference>
<evidence type="ECO:0000313" key="7">
    <source>
        <dbReference type="EMBL" id="AZF72590.1"/>
    </source>
</evidence>
<keyword evidence="1" id="KW-1133">Transmembrane helix</keyword>
<evidence type="ECO:0000313" key="11">
    <source>
        <dbReference type="EMBL" id="AZF83035.1"/>
    </source>
</evidence>
<dbReference type="Gene3D" id="3.90.226.10">
    <property type="entry name" value="2-enoyl-CoA Hydratase, Chain A, domain 1"/>
    <property type="match status" value="1"/>
</dbReference>
<evidence type="ECO:0000256" key="1">
    <source>
        <dbReference type="SAM" id="Phobius"/>
    </source>
</evidence>
<dbReference type="RefSeq" id="WP_009989349.1">
    <property type="nucleotide sequence ID" value="NZ_CP011055.2"/>
</dbReference>
<dbReference type="Proteomes" id="UP000273443">
    <property type="component" value="Chromosome"/>
</dbReference>
<dbReference type="Pfam" id="PF00378">
    <property type="entry name" value="ECH_1"/>
    <property type="match status" value="1"/>
</dbReference>
<accession>A0A0E3K7T9</accession>
<dbReference type="EMBL" id="CP033236">
    <property type="protein sequence ID" value="AZF69970.1"/>
    <property type="molecule type" value="Genomic_DNA"/>
</dbReference>
<evidence type="ECO:0000313" key="3">
    <source>
        <dbReference type="EMBL" id="AKA75539.1"/>
    </source>
</evidence>
<dbReference type="EMBL" id="CP033239">
    <property type="protein sequence ID" value="AZF77819.1"/>
    <property type="molecule type" value="Genomic_DNA"/>
</dbReference>
<dbReference type="Proteomes" id="UP000269431">
    <property type="component" value="Chromosome"/>
</dbReference>
<sequence>MIKVDNKDGYVVVTISRADKLNALNLEMRNELISKLKEINANPKIRTVILTGEGRAFCVGADVNEFAPDFTIDLRETFYPIIREIRFSDKIYIAAINGVTAGACIGISLSTDFKFAKREVKFVTAFQRLGLASDTGVAYFLLKLTRDQRAYEIAVLGGEFTAEDAERWGLLKISENPLYDAEEMANKILNGPFQSYIAGKRMANLVLYNDLERFLEYESAIQGYLGKTEDFKEGISSFKEKREPKFKGV</sequence>
<dbReference type="GO" id="GO:0004300">
    <property type="term" value="F:enoyl-CoA hydratase activity"/>
    <property type="evidence" value="ECO:0007669"/>
    <property type="project" value="UniProtKB-EC"/>
</dbReference>
<dbReference type="PANTHER" id="PTHR43459">
    <property type="entry name" value="ENOYL-COA HYDRATASE"/>
    <property type="match status" value="1"/>
</dbReference>
<dbReference type="Proteomes" id="UP000594632">
    <property type="component" value="Chromosome"/>
</dbReference>
<dbReference type="PANTHER" id="PTHR43459:SF1">
    <property type="entry name" value="EG:BACN32G11.4 PROTEIN"/>
    <property type="match status" value="1"/>
</dbReference>
<dbReference type="EMBL" id="CP033240">
    <property type="protein sequence ID" value="AZF80427.1"/>
    <property type="molecule type" value="Genomic_DNA"/>
</dbReference>
<evidence type="ECO:0000313" key="22">
    <source>
        <dbReference type="Proteomes" id="UP000275843"/>
    </source>
</evidence>
<keyword evidence="1" id="KW-0472">Membrane</keyword>
<dbReference type="InterPro" id="IPR014748">
    <property type="entry name" value="Enoyl-CoA_hydra_C"/>
</dbReference>
<reference evidence="18 19" key="4">
    <citation type="journal article" date="2018" name="Proc. Natl. Acad. Sci. U.S.A.">
        <title>Nonmutational mechanism of inheritance in the Archaeon Sulfolobus solfataricus.</title>
        <authorList>
            <person name="Payne S."/>
            <person name="McCarthy S."/>
            <person name="Johnson T."/>
            <person name="North E."/>
            <person name="Blum P."/>
        </authorList>
    </citation>
    <scope>NUCLEOTIDE SEQUENCE [LARGE SCALE GENOMIC DNA]</scope>
    <source>
        <strain evidence="6 18">SARC-H</strain>
        <strain evidence="7 22">SARC-I</strain>
        <strain evidence="9 23">SARC-N</strain>
        <strain evidence="10 24">SARC-O</strain>
        <strain evidence="11 19">SUL120</strain>
        <strain evidence="5 20">SULG</strain>
        <strain evidence="8 21">SULM</strain>
    </source>
</reference>
<evidence type="ECO:0000313" key="8">
    <source>
        <dbReference type="EMBL" id="AZF75211.1"/>
    </source>
</evidence>
<evidence type="ECO:0000313" key="10">
    <source>
        <dbReference type="EMBL" id="AZF80427.1"/>
    </source>
</evidence>
<name>A0A0E3K7T9_SACSO</name>
<evidence type="ECO:0000313" key="4">
    <source>
        <dbReference type="EMBL" id="AKA78232.1"/>
    </source>
</evidence>
<dbReference type="Proteomes" id="UP000267993">
    <property type="component" value="Chromosome"/>
</dbReference>
<reference evidence="13" key="3">
    <citation type="submission" date="2016-04" db="EMBL/GenBank/DDBJ databases">
        <authorList>
            <person name="Evans L.H."/>
            <person name="Alamgir A."/>
            <person name="Owens N."/>
            <person name="Weber N.D."/>
            <person name="Virtaneva K."/>
            <person name="Barbian K."/>
            <person name="Babar A."/>
            <person name="Rosenke K."/>
        </authorList>
    </citation>
    <scope>NUCLEOTIDE SEQUENCE</scope>
    <source>
        <strain evidence="13">P1</strain>
    </source>
</reference>
<dbReference type="GeneID" id="1452662"/>
<dbReference type="EMBL" id="CP011055">
    <property type="protein sequence ID" value="AKA72840.1"/>
    <property type="molecule type" value="Genomic_DNA"/>
</dbReference>
<evidence type="ECO:0000313" key="17">
    <source>
        <dbReference type="Proteomes" id="UP000076770"/>
    </source>
</evidence>
<dbReference type="EMBL" id="CP011057">
    <property type="protein sequence ID" value="AKA78232.1"/>
    <property type="molecule type" value="Genomic_DNA"/>
</dbReference>
<evidence type="ECO:0000313" key="9">
    <source>
        <dbReference type="EMBL" id="AZF77819.1"/>
    </source>
</evidence>
<dbReference type="OrthoDB" id="27846at2157"/>
<evidence type="ECO:0000313" key="18">
    <source>
        <dbReference type="Proteomes" id="UP000267993"/>
    </source>
</evidence>
<evidence type="ECO:0000313" key="5">
    <source>
        <dbReference type="EMBL" id="AZF67350.1"/>
    </source>
</evidence>
<proteinExistence type="predicted"/>
<evidence type="ECO:0000313" key="21">
    <source>
        <dbReference type="Proteomes" id="UP000273443"/>
    </source>
</evidence>
<organism evidence="3 14">
    <name type="scientific">Saccharolobus solfataricus</name>
    <name type="common">Sulfolobus solfataricus</name>
    <dbReference type="NCBI Taxonomy" id="2287"/>
    <lineage>
        <taxon>Archaea</taxon>
        <taxon>Thermoproteota</taxon>
        <taxon>Thermoprotei</taxon>
        <taxon>Sulfolobales</taxon>
        <taxon>Sulfolobaceae</taxon>
        <taxon>Saccharolobus</taxon>
    </lineage>
</organism>
<dbReference type="EMBL" id="CP050869">
    <property type="protein sequence ID" value="QPG49836.1"/>
    <property type="molecule type" value="Genomic_DNA"/>
</dbReference>
<evidence type="ECO:0000313" key="2">
    <source>
        <dbReference type="EMBL" id="AKA72840.1"/>
    </source>
</evidence>
<dbReference type="Proteomes" id="UP000278715">
    <property type="component" value="Chromosome"/>
</dbReference>
<dbReference type="KEGG" id="ssof:SULC_0427"/>
<dbReference type="GeneID" id="44128353"/>
<dbReference type="EMBL" id="CP033237">
    <property type="protein sequence ID" value="AZF72590.1"/>
    <property type="molecule type" value="Genomic_DNA"/>
</dbReference>
<dbReference type="AlphaFoldDB" id="A0A0E3K7T9"/>
<evidence type="ECO:0000313" key="23">
    <source>
        <dbReference type="Proteomes" id="UP000278715"/>
    </source>
</evidence>
<dbReference type="Proteomes" id="UP000033057">
    <property type="component" value="Chromosome"/>
</dbReference>
<reference evidence="14 15" key="1">
    <citation type="journal article" date="2015" name="Genome Announc.">
        <title>Complete Genome Sequence of Sulfolobus solfataricus Strain 98/2 and Evolved Derivatives.</title>
        <authorList>
            <person name="McCarthy S."/>
            <person name="Gradnigo J."/>
            <person name="Johnson T."/>
            <person name="Payne S."/>
            <person name="Lipzen A."/>
            <person name="Martin J."/>
            <person name="Schackwitz W."/>
            <person name="Moriyama E."/>
            <person name="Blum P."/>
        </authorList>
    </citation>
    <scope>NUCLEOTIDE SEQUENCE [LARGE SCALE GENOMIC DNA]</scope>
    <source>
        <strain evidence="14">98/2 SULC</strain>
        <strain evidence="2">SARC-B</strain>
        <strain evidence="3">SARC-C</strain>
        <strain evidence="4 16">SULA</strain>
        <strain evidence="15">SULB</strain>
    </source>
</reference>
<dbReference type="Proteomes" id="UP000033106">
    <property type="component" value="Chromosome"/>
</dbReference>
<evidence type="ECO:0000313" key="25">
    <source>
        <dbReference type="Proteomes" id="UP000594632"/>
    </source>
</evidence>
<dbReference type="EMBL" id="CP033241">
    <property type="protein sequence ID" value="AZF83035.1"/>
    <property type="molecule type" value="Genomic_DNA"/>
</dbReference>
<dbReference type="Gene3D" id="1.10.12.10">
    <property type="entry name" value="Lyase 2-enoyl-coa Hydratase, Chain A, domain 2"/>
    <property type="match status" value="1"/>
</dbReference>
<evidence type="ECO:0000313" key="13">
    <source>
        <dbReference type="EMBL" id="SAI86304.1"/>
    </source>
</evidence>
<dbReference type="EMBL" id="LT549890">
    <property type="protein sequence ID" value="SAI86304.1"/>
    <property type="molecule type" value="Genomic_DNA"/>
</dbReference>
<dbReference type="SUPFAM" id="SSF52096">
    <property type="entry name" value="ClpP/crotonase"/>
    <property type="match status" value="1"/>
</dbReference>
<dbReference type="EMBL" id="CP033238">
    <property type="protein sequence ID" value="AZF75211.1"/>
    <property type="molecule type" value="Genomic_DNA"/>
</dbReference>
<dbReference type="KEGG" id="ssoa:SULA_0427"/>
<evidence type="ECO:0000313" key="19">
    <source>
        <dbReference type="Proteomes" id="UP000269431"/>
    </source>
</evidence>
<dbReference type="Proteomes" id="UP000076770">
    <property type="component" value="Chromosome i"/>
</dbReference>
<reference evidence="17" key="2">
    <citation type="submission" date="2016-04" db="EMBL/GenBank/DDBJ databases">
        <authorList>
            <person name="Shah S.A."/>
            <person name="Garrett R.A."/>
        </authorList>
    </citation>
    <scope>NUCLEOTIDE SEQUENCE [LARGE SCALE GENOMIC DNA]</scope>
    <source>
        <strain evidence="17">ATCC 35091 / DSM 1616 / JCM 8930 / NBRC 15331 / P1</strain>
    </source>
</reference>
<evidence type="ECO:0000313" key="6">
    <source>
        <dbReference type="EMBL" id="AZF69970.1"/>
    </source>
</evidence>
<dbReference type="CDD" id="cd06558">
    <property type="entry name" value="crotonase-like"/>
    <property type="match status" value="1"/>
</dbReference>
<dbReference type="Proteomes" id="UP000033085">
    <property type="component" value="Chromosome"/>
</dbReference>
<dbReference type="PATRIC" id="fig|2287.6.peg.442"/>
<evidence type="ECO:0000313" key="20">
    <source>
        <dbReference type="Proteomes" id="UP000273194"/>
    </source>
</evidence>
<dbReference type="Proteomes" id="UP000273194">
    <property type="component" value="Chromosome"/>
</dbReference>
<dbReference type="Proteomes" id="UP000282269">
    <property type="component" value="Chromosome"/>
</dbReference>
<dbReference type="NCBIfam" id="NF004725">
    <property type="entry name" value="PRK06072.1"/>
    <property type="match status" value="1"/>
</dbReference>
<keyword evidence="3" id="KW-0456">Lyase</keyword>
<reference evidence="12 25" key="6">
    <citation type="journal article" date="2020" name="Nat. Commun.">
        <title>The structures of two archaeal type IV pili illuminate evolutionary relationships.</title>
        <authorList>
            <person name="Wang F."/>
            <person name="Baquero D.P."/>
            <person name="Su Z."/>
            <person name="Beltran L.C."/>
            <person name="Prangishvili D."/>
            <person name="Krupovic M."/>
            <person name="Egelman E.H."/>
        </authorList>
    </citation>
    <scope>NUCLEOTIDE SEQUENCE [LARGE SCALE GENOMIC DNA]</scope>
    <source>
        <strain evidence="12 25">POZ149</strain>
    </source>
</reference>